<dbReference type="AlphaFoldDB" id="A0A1G5RSH0"/>
<keyword evidence="10 12" id="KW-0413">Isomerase</keyword>
<dbReference type="InterPro" id="IPR042115">
    <property type="entry name" value="PriA_3primeBD_sf"/>
</dbReference>
<dbReference type="InterPro" id="IPR001650">
    <property type="entry name" value="Helicase_C-like"/>
</dbReference>
<evidence type="ECO:0000256" key="6">
    <source>
        <dbReference type="ARBA" id="ARBA00022806"/>
    </source>
</evidence>
<dbReference type="GO" id="GO:0016887">
    <property type="term" value="F:ATP hydrolysis activity"/>
    <property type="evidence" value="ECO:0007669"/>
    <property type="project" value="RHEA"/>
</dbReference>
<evidence type="ECO:0000256" key="11">
    <source>
        <dbReference type="ARBA" id="ARBA00048988"/>
    </source>
</evidence>
<evidence type="ECO:0000256" key="1">
    <source>
        <dbReference type="ARBA" id="ARBA00022515"/>
    </source>
</evidence>
<evidence type="ECO:0000313" key="15">
    <source>
        <dbReference type="EMBL" id="SCZ76967.1"/>
    </source>
</evidence>
<comment type="cofactor">
    <cofactor evidence="12">
        <name>Zn(2+)</name>
        <dbReference type="ChEBI" id="CHEBI:29105"/>
    </cofactor>
    <text evidence="12">Binds 2 zinc ions per subunit.</text>
</comment>
<dbReference type="GO" id="GO:1990077">
    <property type="term" value="C:primosome complex"/>
    <property type="evidence" value="ECO:0007669"/>
    <property type="project" value="UniProtKB-UniRule"/>
</dbReference>
<dbReference type="Gene3D" id="3.40.1440.60">
    <property type="entry name" value="PriA, 3(prime) DNA-binding domain"/>
    <property type="match status" value="1"/>
</dbReference>
<evidence type="ECO:0000259" key="14">
    <source>
        <dbReference type="PROSITE" id="PS51194"/>
    </source>
</evidence>
<comment type="catalytic activity">
    <reaction evidence="11 12">
        <text>ATP + H2O = ADP + phosphate + H(+)</text>
        <dbReference type="Rhea" id="RHEA:13065"/>
        <dbReference type="ChEBI" id="CHEBI:15377"/>
        <dbReference type="ChEBI" id="CHEBI:15378"/>
        <dbReference type="ChEBI" id="CHEBI:30616"/>
        <dbReference type="ChEBI" id="CHEBI:43474"/>
        <dbReference type="ChEBI" id="CHEBI:456216"/>
        <dbReference type="EC" id="5.6.2.4"/>
    </reaction>
</comment>
<dbReference type="Pfam" id="PF17764">
    <property type="entry name" value="PriA_3primeBD"/>
    <property type="match status" value="1"/>
</dbReference>
<dbReference type="InterPro" id="IPR040498">
    <property type="entry name" value="PriA_CRR"/>
</dbReference>
<keyword evidence="9 12" id="KW-0238">DNA-binding</keyword>
<sequence length="824" mass="92834">MLHPEINPEGQKSLADVIVLKMTRALDQLFTYSIPEMLENEVVIGSKVIVPFGSGDATHEAIVAVRRAPSQKDQIEKLKSVVSVCDSAAALDERRVELALWIRARYLTNYSQAASLLLPSGTTLKRDYKIIRAEIATHEIIEALPEAEKALIDRIASKTVFQSELKENEQTLLKSIIKKGVAEKREHLTTSVRERYNRFFSLTDPGAAETWLEQIPKHQTVKRGILEMLRDYGRVEESRLKREVKATKAGLEKLEEEGKIKAETEEAFTFPTYYDSGKKNTFVAFSSEQKAAFDLISSSVINHEPEAFLLHGVTGSGKTEVYMELADLAIAEGRQVIILVPEISLTPQLVDRFRRRFGDRIAILHSRMNATQRFDQWRAIGRGDYDIVIGPRSALFAPCASVGLIVVDEAHDSSYKSDQVPKYHAVEVAGALCKLHNAPLILGSATPSLEQYHEARSGGLQLVEMHKRFSKVALPSVEIVDMRLELMSGNRSMFSRTLEEAINRALENGQQIMLLLNRKGYHTFISCRSCGYALKCPNCDVSLIFHKGQNHARCSYCHYRSSIPTVCPECGSRYFKFYGSGTEKVEEAFKEKFPDVITARMDSESISKKGALEEILERFESGEIRVLIGTQLISKGLDFANVGLVGVVLADVTLNLPDFQASERTFQLMTQVSGRSGRSKTQGRVVVQTYTPEHFALIRAAEHDYLGFYEEEMGIRKAFGYPPYLQMANIILSGFKPEDVEKSAAKLYEWLSKHLPSEMIKKGHLVILGPNPAIYSKIKNRYRWQIIIKYKEEMLTLIEEVLRKLPTQREDVRCAVDVRAISVL</sequence>
<dbReference type="Gene3D" id="3.40.50.300">
    <property type="entry name" value="P-loop containing nucleotide triphosphate hydrolases"/>
    <property type="match status" value="2"/>
</dbReference>
<reference evidence="15 16" key="1">
    <citation type="submission" date="2016-10" db="EMBL/GenBank/DDBJ databases">
        <authorList>
            <person name="de Groot N.N."/>
        </authorList>
    </citation>
    <scope>NUCLEOTIDE SEQUENCE [LARGE SCALE GENOMIC DNA]</scope>
    <source>
        <strain evidence="15 16">DSM 2784</strain>
    </source>
</reference>
<dbReference type="NCBIfam" id="TIGR00595">
    <property type="entry name" value="priA"/>
    <property type="match status" value="1"/>
</dbReference>
<feature type="binding site" evidence="12">
    <location>
        <position position="557"/>
    </location>
    <ligand>
        <name>Zn(2+)</name>
        <dbReference type="ChEBI" id="CHEBI:29105"/>
        <label>2</label>
    </ligand>
</feature>
<dbReference type="Pfam" id="PF18074">
    <property type="entry name" value="PriA_C"/>
    <property type="match status" value="1"/>
</dbReference>
<dbReference type="GO" id="GO:0006270">
    <property type="term" value="P:DNA replication initiation"/>
    <property type="evidence" value="ECO:0007669"/>
    <property type="project" value="TreeGrafter"/>
</dbReference>
<keyword evidence="3 12" id="KW-0479">Metal-binding</keyword>
<dbReference type="GO" id="GO:0006269">
    <property type="term" value="P:DNA replication, synthesis of primer"/>
    <property type="evidence" value="ECO:0007669"/>
    <property type="project" value="UniProtKB-KW"/>
</dbReference>
<keyword evidence="16" id="KW-1185">Reference proteome</keyword>
<dbReference type="GO" id="GO:0008270">
    <property type="term" value="F:zinc ion binding"/>
    <property type="evidence" value="ECO:0007669"/>
    <property type="project" value="UniProtKB-UniRule"/>
</dbReference>
<accession>A0A1G5RSH0</accession>
<dbReference type="SMART" id="SM00490">
    <property type="entry name" value="HELICc"/>
    <property type="match status" value="1"/>
</dbReference>
<dbReference type="GO" id="GO:0003677">
    <property type="term" value="F:DNA binding"/>
    <property type="evidence" value="ECO:0007669"/>
    <property type="project" value="UniProtKB-UniRule"/>
</dbReference>
<keyword evidence="8 12" id="KW-0067">ATP-binding</keyword>
<dbReference type="Pfam" id="PF00271">
    <property type="entry name" value="Helicase_C"/>
    <property type="match status" value="1"/>
</dbReference>
<dbReference type="Proteomes" id="UP000199208">
    <property type="component" value="Unassembled WGS sequence"/>
</dbReference>
<evidence type="ECO:0000256" key="4">
    <source>
        <dbReference type="ARBA" id="ARBA00022741"/>
    </source>
</evidence>
<dbReference type="InterPro" id="IPR014001">
    <property type="entry name" value="Helicase_ATP-bd"/>
</dbReference>
<evidence type="ECO:0000256" key="8">
    <source>
        <dbReference type="ARBA" id="ARBA00022840"/>
    </source>
</evidence>
<comment type="catalytic activity">
    <reaction evidence="12">
        <text>Couples ATP hydrolysis with the unwinding of duplex DNA by translocating in the 3'-5' direction.</text>
        <dbReference type="EC" id="5.6.2.4"/>
    </reaction>
</comment>
<dbReference type="GO" id="GO:0006302">
    <property type="term" value="P:double-strand break repair"/>
    <property type="evidence" value="ECO:0007669"/>
    <property type="project" value="InterPro"/>
</dbReference>
<dbReference type="EC" id="5.6.2.4" evidence="12"/>
<dbReference type="SMART" id="SM00487">
    <property type="entry name" value="DEXDc"/>
    <property type="match status" value="1"/>
</dbReference>
<name>A0A1G5RSH0_9FIRM</name>
<evidence type="ECO:0000256" key="9">
    <source>
        <dbReference type="ARBA" id="ARBA00023125"/>
    </source>
</evidence>
<dbReference type="InterPro" id="IPR005259">
    <property type="entry name" value="PriA"/>
</dbReference>
<dbReference type="PROSITE" id="PS51194">
    <property type="entry name" value="HELICASE_CTER"/>
    <property type="match status" value="1"/>
</dbReference>
<evidence type="ECO:0000259" key="13">
    <source>
        <dbReference type="PROSITE" id="PS51192"/>
    </source>
</evidence>
<gene>
    <name evidence="12" type="primary">priA</name>
    <name evidence="15" type="ORF">SAMN03080599_00498</name>
</gene>
<keyword evidence="7 12" id="KW-0862">Zinc</keyword>
<dbReference type="PANTHER" id="PTHR30580:SF0">
    <property type="entry name" value="PRIMOSOMAL PROTEIN N"/>
    <property type="match status" value="1"/>
</dbReference>
<evidence type="ECO:0000256" key="12">
    <source>
        <dbReference type="HAMAP-Rule" id="MF_00983"/>
    </source>
</evidence>
<evidence type="ECO:0000256" key="10">
    <source>
        <dbReference type="ARBA" id="ARBA00023235"/>
    </source>
</evidence>
<dbReference type="SUPFAM" id="SSF52540">
    <property type="entry name" value="P-loop containing nucleoside triphosphate hydrolases"/>
    <property type="match status" value="2"/>
</dbReference>
<dbReference type="GO" id="GO:0043138">
    <property type="term" value="F:3'-5' DNA helicase activity"/>
    <property type="evidence" value="ECO:0007669"/>
    <property type="project" value="UniProtKB-EC"/>
</dbReference>
<dbReference type="GO" id="GO:0006310">
    <property type="term" value="P:DNA recombination"/>
    <property type="evidence" value="ECO:0007669"/>
    <property type="project" value="InterPro"/>
</dbReference>
<dbReference type="Pfam" id="PF18319">
    <property type="entry name" value="Zn_ribbon_PriA"/>
    <property type="match status" value="1"/>
</dbReference>
<comment type="similarity">
    <text evidence="12">Belongs to the helicase family. PriA subfamily.</text>
</comment>
<feature type="binding site" evidence="12">
    <location>
        <position position="536"/>
    </location>
    <ligand>
        <name>Zn(2+)</name>
        <dbReference type="ChEBI" id="CHEBI:29105"/>
        <label>2</label>
    </ligand>
</feature>
<evidence type="ECO:0000256" key="7">
    <source>
        <dbReference type="ARBA" id="ARBA00022833"/>
    </source>
</evidence>
<feature type="domain" description="Helicase C-terminal" evidence="14">
    <location>
        <begin position="562"/>
        <end position="731"/>
    </location>
</feature>
<dbReference type="InterPro" id="IPR011545">
    <property type="entry name" value="DEAD/DEAH_box_helicase_dom"/>
</dbReference>
<dbReference type="GO" id="GO:0005524">
    <property type="term" value="F:ATP binding"/>
    <property type="evidence" value="ECO:0007669"/>
    <property type="project" value="UniProtKB-UniRule"/>
</dbReference>
<keyword evidence="6 12" id="KW-0347">Helicase</keyword>
<protein>
    <recommendedName>
        <fullName evidence="12">Replication restart protein PriA</fullName>
    </recommendedName>
    <alternativeName>
        <fullName evidence="12">ATP-dependent DNA helicase PriA</fullName>
        <ecNumber evidence="12">5.6.2.4</ecNumber>
    </alternativeName>
    <alternativeName>
        <fullName evidence="12">DNA 3'-5' helicase PriA</fullName>
    </alternativeName>
</protein>
<feature type="domain" description="Helicase ATP-binding" evidence="13">
    <location>
        <begin position="299"/>
        <end position="465"/>
    </location>
</feature>
<feature type="binding site" evidence="12">
    <location>
        <position position="539"/>
    </location>
    <ligand>
        <name>Zn(2+)</name>
        <dbReference type="ChEBI" id="CHEBI:29105"/>
        <label>2</label>
    </ligand>
</feature>
<dbReference type="FunFam" id="3.40.50.300:FF:000489">
    <property type="entry name" value="Primosome assembly protein PriA"/>
    <property type="match status" value="1"/>
</dbReference>
<organism evidence="15 16">
    <name type="scientific">Acidaminobacter hydrogenoformans DSM 2784</name>
    <dbReference type="NCBI Taxonomy" id="1120920"/>
    <lineage>
        <taxon>Bacteria</taxon>
        <taxon>Bacillati</taxon>
        <taxon>Bacillota</taxon>
        <taxon>Clostridia</taxon>
        <taxon>Peptostreptococcales</taxon>
        <taxon>Acidaminobacteraceae</taxon>
        <taxon>Acidaminobacter</taxon>
    </lineage>
</organism>
<dbReference type="InterPro" id="IPR027417">
    <property type="entry name" value="P-loop_NTPase"/>
</dbReference>
<dbReference type="HAMAP" id="MF_00983">
    <property type="entry name" value="PriA"/>
    <property type="match status" value="1"/>
</dbReference>
<dbReference type="CDD" id="cd18804">
    <property type="entry name" value="SF2_C_priA"/>
    <property type="match status" value="1"/>
</dbReference>
<keyword evidence="4 12" id="KW-0547">Nucleotide-binding</keyword>
<comment type="function">
    <text evidence="12">Initiates the restart of stalled replication forks, which reloads the replicative helicase on sites other than the origin of replication. Recognizes and binds to abandoned replication forks and remodels them to uncover a helicase loading site. Promotes assembly of the primosome at these replication forks.</text>
</comment>
<proteinExistence type="inferred from homology"/>
<keyword evidence="1 12" id="KW-0639">Primosome</keyword>
<evidence type="ECO:0000256" key="5">
    <source>
        <dbReference type="ARBA" id="ARBA00022801"/>
    </source>
</evidence>
<comment type="subunit">
    <text evidence="12">Component of the replication restart primosome.</text>
</comment>
<dbReference type="NCBIfam" id="NF004066">
    <property type="entry name" value="PRK05580.1-3"/>
    <property type="match status" value="1"/>
</dbReference>
<keyword evidence="2 12" id="KW-0235">DNA replication</keyword>
<evidence type="ECO:0000256" key="2">
    <source>
        <dbReference type="ARBA" id="ARBA00022705"/>
    </source>
</evidence>
<dbReference type="OrthoDB" id="9759544at2"/>
<dbReference type="EMBL" id="FMWL01000002">
    <property type="protein sequence ID" value="SCZ76967.1"/>
    <property type="molecule type" value="Genomic_DNA"/>
</dbReference>
<keyword evidence="5 12" id="KW-0378">Hydrolase</keyword>
<dbReference type="PANTHER" id="PTHR30580">
    <property type="entry name" value="PRIMOSOMAL PROTEIN N"/>
    <property type="match status" value="1"/>
</dbReference>
<dbReference type="Pfam" id="PF00270">
    <property type="entry name" value="DEAD"/>
    <property type="match status" value="1"/>
</dbReference>
<dbReference type="RefSeq" id="WP_092589303.1">
    <property type="nucleotide sequence ID" value="NZ_FMWL01000002.1"/>
</dbReference>
<dbReference type="InterPro" id="IPR041236">
    <property type="entry name" value="PriA_C"/>
</dbReference>
<feature type="binding site" evidence="12">
    <location>
        <position position="527"/>
    </location>
    <ligand>
        <name>Zn(2+)</name>
        <dbReference type="ChEBI" id="CHEBI:29105"/>
        <label>1</label>
    </ligand>
</feature>
<dbReference type="STRING" id="1120920.SAMN03080599_00498"/>
<feature type="binding site" evidence="12">
    <location>
        <position position="570"/>
    </location>
    <ligand>
        <name>Zn(2+)</name>
        <dbReference type="ChEBI" id="CHEBI:29105"/>
        <label>1</label>
    </ligand>
</feature>
<evidence type="ECO:0000256" key="3">
    <source>
        <dbReference type="ARBA" id="ARBA00022723"/>
    </source>
</evidence>
<dbReference type="InterPro" id="IPR041222">
    <property type="entry name" value="PriA_3primeBD"/>
</dbReference>
<feature type="binding site" evidence="12">
    <location>
        <position position="554"/>
    </location>
    <ligand>
        <name>Zn(2+)</name>
        <dbReference type="ChEBI" id="CHEBI:29105"/>
        <label>2</label>
    </ligand>
</feature>
<evidence type="ECO:0000313" key="16">
    <source>
        <dbReference type="Proteomes" id="UP000199208"/>
    </source>
</evidence>
<feature type="binding site" evidence="12">
    <location>
        <position position="530"/>
    </location>
    <ligand>
        <name>Zn(2+)</name>
        <dbReference type="ChEBI" id="CHEBI:29105"/>
        <label>1</label>
    </ligand>
</feature>
<feature type="binding site" evidence="12">
    <location>
        <position position="567"/>
    </location>
    <ligand>
        <name>Zn(2+)</name>
        <dbReference type="ChEBI" id="CHEBI:29105"/>
        <label>1</label>
    </ligand>
</feature>
<dbReference type="PROSITE" id="PS51192">
    <property type="entry name" value="HELICASE_ATP_BIND_1"/>
    <property type="match status" value="1"/>
</dbReference>